<evidence type="ECO:0000313" key="2">
    <source>
        <dbReference type="EMBL" id="MYN11192.1"/>
    </source>
</evidence>
<dbReference type="Pfam" id="PF07044">
    <property type="entry name" value="DUF1329"/>
    <property type="match status" value="1"/>
</dbReference>
<feature type="chain" id="PRO_5031005584" evidence="1">
    <location>
        <begin position="25"/>
        <end position="455"/>
    </location>
</feature>
<dbReference type="CDD" id="cd16329">
    <property type="entry name" value="LolA_like"/>
    <property type="match status" value="1"/>
</dbReference>
<feature type="signal peptide" evidence="1">
    <location>
        <begin position="1"/>
        <end position="24"/>
    </location>
</feature>
<dbReference type="Proteomes" id="UP000450676">
    <property type="component" value="Unassembled WGS sequence"/>
</dbReference>
<dbReference type="InterPro" id="IPR010752">
    <property type="entry name" value="DUF1329"/>
</dbReference>
<protein>
    <submittedName>
        <fullName evidence="2">DUF1329 domain-containing protein</fullName>
    </submittedName>
</protein>
<evidence type="ECO:0000313" key="3">
    <source>
        <dbReference type="Proteomes" id="UP000450676"/>
    </source>
</evidence>
<accession>A0A7X4HIP3</accession>
<name>A0A7X4HIP3_9BURK</name>
<dbReference type="Gene3D" id="2.50.20.10">
    <property type="entry name" value="Lipoprotein localisation LolA/LolB/LppX"/>
    <property type="match status" value="1"/>
</dbReference>
<proteinExistence type="predicted"/>
<dbReference type="EMBL" id="WWCU01000058">
    <property type="protein sequence ID" value="MYN11192.1"/>
    <property type="molecule type" value="Genomic_DNA"/>
</dbReference>
<comment type="caution">
    <text evidence="2">The sequence shown here is derived from an EMBL/GenBank/DDBJ whole genome shotgun (WGS) entry which is preliminary data.</text>
</comment>
<evidence type="ECO:0000256" key="1">
    <source>
        <dbReference type="SAM" id="SignalP"/>
    </source>
</evidence>
<keyword evidence="3" id="KW-1185">Reference proteome</keyword>
<gene>
    <name evidence="2" type="ORF">GTP77_28160</name>
</gene>
<organism evidence="2 3">
    <name type="scientific">Pseudoduganella aquatica</name>
    <dbReference type="NCBI Taxonomy" id="2660641"/>
    <lineage>
        <taxon>Bacteria</taxon>
        <taxon>Pseudomonadati</taxon>
        <taxon>Pseudomonadota</taxon>
        <taxon>Betaproteobacteria</taxon>
        <taxon>Burkholderiales</taxon>
        <taxon>Oxalobacteraceae</taxon>
        <taxon>Telluria group</taxon>
        <taxon>Pseudoduganella</taxon>
    </lineage>
</organism>
<keyword evidence="1" id="KW-0732">Signal</keyword>
<sequence>MKFKYTILAAALAAGLGAGGAARAAVPADEAKLLGTTLTAVGAEKAGNKEGTIPEYTGGLGAPPAGYVKGSGVRPDPYAADTPRLVITGKNLAGMDDKLTAGTRELLKRFPTFRVDVYPSHRPVALPKAVLENTAKNALGAKAADGGVGVENALNGVPFPIPKSGYEVMWNHLLRYQGQALTTKYESWNVDASGVPSLATAGEITSEFPLADAKNTEAAKQGDVFFRTRVIYNAPARRAGEGLMAFDAVNPVVQPRKVWQYLPGQRRVKLAPDVAYDTPNPGTAGIATYDDAWIFNGALDRFDFKLIGKKEMLVPYNNYKLFGAKVASEVVKAGHINPDFLRWELHRVWVVEATLKPGKRHIYGKRVFYVDEDSWVALAADQYDARGQLYRSSFDHMVYAYDAQATYNGNHVIYDFVSGAYNLSGMSGAYGGLKYIDPLKPSQWSSEALSGAGVR</sequence>
<reference evidence="2 3" key="1">
    <citation type="submission" date="2019-12" db="EMBL/GenBank/DDBJ databases">
        <title>Novel species isolated from a subtropical stream in China.</title>
        <authorList>
            <person name="Lu H."/>
        </authorList>
    </citation>
    <scope>NUCLEOTIDE SEQUENCE [LARGE SCALE GENOMIC DNA]</scope>
    <source>
        <strain evidence="2 3">FT127W</strain>
    </source>
</reference>
<dbReference type="AlphaFoldDB" id="A0A7X4HIP3"/>